<keyword evidence="1" id="KW-0472">Membrane</keyword>
<dbReference type="SUPFAM" id="SSF81321">
    <property type="entry name" value="Family A G protein-coupled receptor-like"/>
    <property type="match status" value="1"/>
</dbReference>
<dbReference type="PANTHER" id="PTHR23021:SF11">
    <property type="entry name" value="SERPENTINE RECEPTOR, CLASS T"/>
    <property type="match status" value="1"/>
</dbReference>
<organism evidence="2 3">
    <name type="scientific">Steinernema carpocapsae</name>
    <name type="common">Entomopathogenic nematode</name>
    <dbReference type="NCBI Taxonomy" id="34508"/>
    <lineage>
        <taxon>Eukaryota</taxon>
        <taxon>Metazoa</taxon>
        <taxon>Ecdysozoa</taxon>
        <taxon>Nematoda</taxon>
        <taxon>Chromadorea</taxon>
        <taxon>Rhabditida</taxon>
        <taxon>Tylenchina</taxon>
        <taxon>Panagrolaimomorpha</taxon>
        <taxon>Strongyloidoidea</taxon>
        <taxon>Steinernematidae</taxon>
        <taxon>Steinernema</taxon>
    </lineage>
</organism>
<comment type="caution">
    <text evidence="2">The sequence shown here is derived from an EMBL/GenBank/DDBJ whole genome shotgun (WGS) entry which is preliminary data.</text>
</comment>
<feature type="transmembrane region" description="Helical" evidence="1">
    <location>
        <begin position="68"/>
        <end position="96"/>
    </location>
</feature>
<evidence type="ECO:0008006" key="4">
    <source>
        <dbReference type="Google" id="ProtNLM"/>
    </source>
</evidence>
<dbReference type="EMBL" id="AZBU02000003">
    <property type="protein sequence ID" value="TKR88679.1"/>
    <property type="molecule type" value="Genomic_DNA"/>
</dbReference>
<dbReference type="Pfam" id="PF10321">
    <property type="entry name" value="7TM_GPCR_Srt"/>
    <property type="match status" value="1"/>
</dbReference>
<dbReference type="Gene3D" id="1.20.1070.10">
    <property type="entry name" value="Rhodopsin 7-helix transmembrane proteins"/>
    <property type="match status" value="1"/>
</dbReference>
<keyword evidence="1" id="KW-0812">Transmembrane</keyword>
<evidence type="ECO:0000313" key="2">
    <source>
        <dbReference type="EMBL" id="TKR88679.1"/>
    </source>
</evidence>
<evidence type="ECO:0000313" key="3">
    <source>
        <dbReference type="Proteomes" id="UP000298663"/>
    </source>
</evidence>
<reference evidence="2 3" key="2">
    <citation type="journal article" date="2019" name="G3 (Bethesda)">
        <title>Hybrid Assembly of the Genome of the Entomopathogenic Nematode Steinernema carpocapsae Identifies the X-Chromosome.</title>
        <authorList>
            <person name="Serra L."/>
            <person name="Macchietto M."/>
            <person name="Macias-Munoz A."/>
            <person name="McGill C.J."/>
            <person name="Rodriguez I.M."/>
            <person name="Rodriguez B."/>
            <person name="Murad R."/>
            <person name="Mortazavi A."/>
        </authorList>
    </citation>
    <scope>NUCLEOTIDE SEQUENCE [LARGE SCALE GENOMIC DNA]</scope>
    <source>
        <strain evidence="2 3">ALL</strain>
    </source>
</reference>
<keyword evidence="1" id="KW-1133">Transmembrane helix</keyword>
<protein>
    <recommendedName>
        <fullName evidence="4">G-protein coupled receptors family 1 profile domain-containing protein</fullName>
    </recommendedName>
</protein>
<proteinExistence type="predicted"/>
<reference evidence="2 3" key="1">
    <citation type="journal article" date="2015" name="Genome Biol.">
        <title>Comparative genomics of Steinernema reveals deeply conserved gene regulatory networks.</title>
        <authorList>
            <person name="Dillman A.R."/>
            <person name="Macchietto M."/>
            <person name="Porter C.F."/>
            <person name="Rogers A."/>
            <person name="Williams B."/>
            <person name="Antoshechkin I."/>
            <person name="Lee M.M."/>
            <person name="Goodwin Z."/>
            <person name="Lu X."/>
            <person name="Lewis E.E."/>
            <person name="Goodrich-Blair H."/>
            <person name="Stock S.P."/>
            <person name="Adams B.J."/>
            <person name="Sternberg P.W."/>
            <person name="Mortazavi A."/>
        </authorList>
    </citation>
    <scope>NUCLEOTIDE SEQUENCE [LARGE SCALE GENOMIC DNA]</scope>
    <source>
        <strain evidence="2 3">ALL</strain>
    </source>
</reference>
<feature type="transmembrane region" description="Helical" evidence="1">
    <location>
        <begin position="108"/>
        <end position="128"/>
    </location>
</feature>
<evidence type="ECO:0000256" key="1">
    <source>
        <dbReference type="SAM" id="Phobius"/>
    </source>
</evidence>
<dbReference type="PANTHER" id="PTHR23021">
    <property type="entry name" value="SERPENTINE RECEPTOR, CLASS T"/>
    <property type="match status" value="1"/>
</dbReference>
<feature type="transmembrane region" description="Helical" evidence="1">
    <location>
        <begin position="207"/>
        <end position="229"/>
    </location>
</feature>
<name>A0A4U5NYE9_STECR</name>
<accession>A0A4U5NYE9</accession>
<feature type="transmembrane region" description="Helical" evidence="1">
    <location>
        <begin position="149"/>
        <end position="166"/>
    </location>
</feature>
<gene>
    <name evidence="2" type="ORF">L596_012885</name>
</gene>
<dbReference type="InterPro" id="IPR019425">
    <property type="entry name" value="7TM_GPCR_serpentine_rcpt_Srt"/>
</dbReference>
<sequence length="278" mass="31479">MRSFCNNDSILILTQDTDIATSNYNPADRAFYTGIAYLIIGIIALPVNVFVFANFIHAPLINESCYKLIAITSFLDIVNLVTACFVSGISSILYLSYCSPGGAWLYPYSVYFMFHWYAYCAASEVLALDRLLVFAHPRLAQFLFDGRRAWFWLLYVLGYATLGTLVKPSMFYIYSPVAGVFFDGDVSVETISNPSDPFRFQNNPFHIYNNFIKLIFVTLCYVFVIVFLVKMGNGATSKGQKSVDPKTLILRPKISLAFDSNPHRCDSSRAIYRRLSRC</sequence>
<dbReference type="AlphaFoldDB" id="A0A4U5NYE9"/>
<keyword evidence="3" id="KW-1185">Reference proteome</keyword>
<feature type="transmembrane region" description="Helical" evidence="1">
    <location>
        <begin position="35"/>
        <end position="56"/>
    </location>
</feature>
<dbReference type="Proteomes" id="UP000298663">
    <property type="component" value="Unassembled WGS sequence"/>
</dbReference>